<sequence>MYKKWYYILISIYQTILTWNLCRRGEILLNTNLALSIDSVTLVQHLKDRNAQLYNDFIKVYKKVEPILNTRISQVFQNYTLHNVEHSLRIMGYMEKLLPDITQLSDLELSLLIYSALLHDIGMAASRQEINQIKDGTLKYNEIEYSAILKKFEGNELRATEDLIRRVHAFRSSEYVKQNLKDDLIIPNMPSTTFEDIVALICQSHTEDTTWITSNLNVYGMKGPYVYNAQFCAVILRLADILDFDSQRTPPKLFDVIAPEGISNEEWTQHFSIENSDKIKCTQDNYKKIELHGRCNNHYIHRKILSYIGWINEEIENASSLTQDFPAQYKLLFHPKVYDFIKSDGYTIADMKFNVNYNQITKMLMGEELYGEKKHGLRELIQNALDACKVKKEILDQKASFEDEEYIPTIKIILDKEANEVIIKDDGIGMDIGILKKYFLKLGASFYKSDDYLLKGYSYKPIGNYGIGFLACFMLSDTVTVKTNHLFSSHLYTVELNKTDEFVCIDDSRSTQHQGTEVILKYDQFIQCWEDLDDLKNFLKNHFLTDNINLQYINKFEKEKIQISNPLYSTPSKQSIDLSNYLNGITGQINLDRDINHLLNEGFEKISFYGDPFIYTKNELQEVDNLDTVINISDYLFDDKLSIINVPIIEYGDDLEKFIDFTESTTEGLEEYINRFGPYTLTILLTPELEGKLVEGAREPKDQILPGLKVSDLEDFDHDSSASTLVSHDTISIFRLHDYNTLLQFIPGISNRYYKEDTQFFIRDIFVKKVDLTLPNRLYNLFITPSKINIISDQVVANVTRNDLNQDILEDIMKAIYQAICFYLFEHLNDDLAKETIMGFIKKYHGTENIFLKEKYNTILR</sequence>
<keyword evidence="3" id="KW-0067">ATP-binding</keyword>
<dbReference type="PANTHER" id="PTHR11528">
    <property type="entry name" value="HEAT SHOCK PROTEIN 90 FAMILY MEMBER"/>
    <property type="match status" value="1"/>
</dbReference>
<dbReference type="Gene3D" id="1.10.3210.10">
    <property type="entry name" value="Hypothetical protein af1432"/>
    <property type="match status" value="1"/>
</dbReference>
<dbReference type="GO" id="GO:0005524">
    <property type="term" value="F:ATP binding"/>
    <property type="evidence" value="ECO:0007669"/>
    <property type="project" value="UniProtKB-KW"/>
</dbReference>
<dbReference type="PRINTS" id="PR00775">
    <property type="entry name" value="HEATSHOCK90"/>
</dbReference>
<dbReference type="GO" id="GO:0140662">
    <property type="term" value="F:ATP-dependent protein folding chaperone"/>
    <property type="evidence" value="ECO:0007669"/>
    <property type="project" value="InterPro"/>
</dbReference>
<dbReference type="InterPro" id="IPR020575">
    <property type="entry name" value="Hsp90_N"/>
</dbReference>
<dbReference type="InterPro" id="IPR056471">
    <property type="entry name" value="HD-CE"/>
</dbReference>
<evidence type="ECO:0000259" key="5">
    <source>
        <dbReference type="SMART" id="SM00471"/>
    </source>
</evidence>
<evidence type="ECO:0000256" key="3">
    <source>
        <dbReference type="ARBA" id="ARBA00022840"/>
    </source>
</evidence>
<dbReference type="SUPFAM" id="SSF55874">
    <property type="entry name" value="ATPase domain of HSP90 chaperone/DNA topoisomerase II/histidine kinase"/>
    <property type="match status" value="1"/>
</dbReference>
<evidence type="ECO:0000256" key="1">
    <source>
        <dbReference type="ARBA" id="ARBA00008239"/>
    </source>
</evidence>
<keyword evidence="4" id="KW-0143">Chaperone</keyword>
<evidence type="ECO:0000313" key="7">
    <source>
        <dbReference type="Proteomes" id="UP000222851"/>
    </source>
</evidence>
<feature type="domain" description="HD/PDEase" evidence="5">
    <location>
        <begin position="79"/>
        <end position="254"/>
    </location>
</feature>
<proteinExistence type="inferred from homology"/>
<name>A0A2B0XKR6_BACAN</name>
<dbReference type="InterPro" id="IPR036890">
    <property type="entry name" value="HATPase_C_sf"/>
</dbReference>
<dbReference type="Proteomes" id="UP000222851">
    <property type="component" value="Unassembled WGS sequence"/>
</dbReference>
<gene>
    <name evidence="6" type="ORF">COJ30_13000</name>
</gene>
<protein>
    <recommendedName>
        <fullName evidence="5">HD/PDEase domain-containing protein</fullName>
    </recommendedName>
</protein>
<dbReference type="AlphaFoldDB" id="A0A2B0XKR6"/>
<dbReference type="Pfam" id="PF24391">
    <property type="entry name" value="HD-CE"/>
    <property type="match status" value="1"/>
</dbReference>
<dbReference type="GO" id="GO:0016887">
    <property type="term" value="F:ATP hydrolysis activity"/>
    <property type="evidence" value="ECO:0007669"/>
    <property type="project" value="InterPro"/>
</dbReference>
<evidence type="ECO:0000256" key="2">
    <source>
        <dbReference type="ARBA" id="ARBA00022741"/>
    </source>
</evidence>
<dbReference type="GO" id="GO:0051082">
    <property type="term" value="F:unfolded protein binding"/>
    <property type="evidence" value="ECO:0007669"/>
    <property type="project" value="InterPro"/>
</dbReference>
<dbReference type="InterPro" id="IPR003607">
    <property type="entry name" value="HD/PDEase_dom"/>
</dbReference>
<reference evidence="6 7" key="1">
    <citation type="submission" date="2017-09" db="EMBL/GenBank/DDBJ databases">
        <title>Large-scale bioinformatics analysis of Bacillus genomes uncovers conserved roles of natural products in bacterial physiology.</title>
        <authorList>
            <consortium name="Agbiome Team Llc"/>
            <person name="Bleich R.M."/>
            <person name="Grubbs K.J."/>
            <person name="Santa Maria K.C."/>
            <person name="Allen S.E."/>
            <person name="Farag S."/>
            <person name="Shank E.A."/>
            <person name="Bowers A."/>
        </authorList>
    </citation>
    <scope>NUCLEOTIDE SEQUENCE [LARGE SCALE GENOMIC DNA]</scope>
    <source>
        <strain evidence="6 7">AFS081271</strain>
    </source>
</reference>
<evidence type="ECO:0000256" key="4">
    <source>
        <dbReference type="ARBA" id="ARBA00023186"/>
    </source>
</evidence>
<comment type="caution">
    <text evidence="6">The sequence shown here is derived from an EMBL/GenBank/DDBJ whole genome shotgun (WGS) entry which is preliminary data.</text>
</comment>
<evidence type="ECO:0000313" key="6">
    <source>
        <dbReference type="EMBL" id="PFL68859.1"/>
    </source>
</evidence>
<keyword evidence="2" id="KW-0547">Nucleotide-binding</keyword>
<dbReference type="EMBL" id="NUXH01000048">
    <property type="protein sequence ID" value="PFL68859.1"/>
    <property type="molecule type" value="Genomic_DNA"/>
</dbReference>
<dbReference type="CDD" id="cd00077">
    <property type="entry name" value="HDc"/>
    <property type="match status" value="1"/>
</dbReference>
<dbReference type="SMART" id="SM00471">
    <property type="entry name" value="HDc"/>
    <property type="match status" value="1"/>
</dbReference>
<dbReference type="InterPro" id="IPR001404">
    <property type="entry name" value="Hsp90_fam"/>
</dbReference>
<organism evidence="6 7">
    <name type="scientific">Bacillus anthracis</name>
    <name type="common">anthrax bacterium</name>
    <dbReference type="NCBI Taxonomy" id="1392"/>
    <lineage>
        <taxon>Bacteria</taxon>
        <taxon>Bacillati</taxon>
        <taxon>Bacillota</taxon>
        <taxon>Bacilli</taxon>
        <taxon>Bacillales</taxon>
        <taxon>Bacillaceae</taxon>
        <taxon>Bacillus</taxon>
        <taxon>Bacillus cereus group</taxon>
    </lineage>
</organism>
<accession>A0A2B0XKR6</accession>
<dbReference type="Pfam" id="PF13589">
    <property type="entry name" value="HATPase_c_3"/>
    <property type="match status" value="1"/>
</dbReference>
<dbReference type="Gene3D" id="3.30.565.10">
    <property type="entry name" value="Histidine kinase-like ATPase, C-terminal domain"/>
    <property type="match status" value="1"/>
</dbReference>
<dbReference type="SUPFAM" id="SSF109604">
    <property type="entry name" value="HD-domain/PDEase-like"/>
    <property type="match status" value="1"/>
</dbReference>
<comment type="similarity">
    <text evidence="1">Belongs to the heat shock protein 90 family.</text>
</comment>